<dbReference type="PROSITE" id="PS00455">
    <property type="entry name" value="AMP_BINDING"/>
    <property type="match status" value="1"/>
</dbReference>
<dbReference type="Pfam" id="PF00501">
    <property type="entry name" value="AMP-binding"/>
    <property type="match status" value="1"/>
</dbReference>
<evidence type="ECO:0000259" key="2">
    <source>
        <dbReference type="Pfam" id="PF13193"/>
    </source>
</evidence>
<accession>A0ABN8WWG3</accession>
<dbReference type="PANTHER" id="PTHR45527:SF1">
    <property type="entry name" value="FATTY ACID SYNTHASE"/>
    <property type="match status" value="1"/>
</dbReference>
<evidence type="ECO:0000313" key="4">
    <source>
        <dbReference type="Proteomes" id="UP001162030"/>
    </source>
</evidence>
<dbReference type="EMBL" id="OX458333">
    <property type="protein sequence ID" value="CAI8727159.1"/>
    <property type="molecule type" value="Genomic_DNA"/>
</dbReference>
<dbReference type="InterPro" id="IPR020845">
    <property type="entry name" value="AMP-binding_CS"/>
</dbReference>
<dbReference type="InterPro" id="IPR000873">
    <property type="entry name" value="AMP-dep_synth/lig_dom"/>
</dbReference>
<dbReference type="InterPro" id="IPR025110">
    <property type="entry name" value="AMP-bd_C"/>
</dbReference>
<evidence type="ECO:0000259" key="1">
    <source>
        <dbReference type="Pfam" id="PF00501"/>
    </source>
</evidence>
<protein>
    <submittedName>
        <fullName evidence="3">Amino acid adenylation domain-containing protein</fullName>
    </submittedName>
</protein>
<dbReference type="Proteomes" id="UP001162030">
    <property type="component" value="Chromosome"/>
</dbReference>
<dbReference type="SUPFAM" id="SSF56801">
    <property type="entry name" value="Acetyl-CoA synthetase-like"/>
    <property type="match status" value="1"/>
</dbReference>
<dbReference type="CDD" id="cd05930">
    <property type="entry name" value="A_NRPS"/>
    <property type="match status" value="1"/>
</dbReference>
<dbReference type="InterPro" id="IPR042099">
    <property type="entry name" value="ANL_N_sf"/>
</dbReference>
<dbReference type="Pfam" id="PF13193">
    <property type="entry name" value="AMP-binding_C"/>
    <property type="match status" value="1"/>
</dbReference>
<reference evidence="3 4" key="1">
    <citation type="submission" date="2023-03" db="EMBL/GenBank/DDBJ databases">
        <authorList>
            <person name="Pearce D."/>
        </authorList>
    </citation>
    <scope>NUCLEOTIDE SEQUENCE [LARGE SCALE GENOMIC DNA]</scope>
    <source>
        <strain evidence="3">Msz</strain>
    </source>
</reference>
<evidence type="ECO:0000313" key="3">
    <source>
        <dbReference type="EMBL" id="CAI8727159.1"/>
    </source>
</evidence>
<dbReference type="RefSeq" id="WP_317963616.1">
    <property type="nucleotide sequence ID" value="NZ_OX458333.1"/>
</dbReference>
<organism evidence="3 4">
    <name type="scientific">Methylocaldum szegediense</name>
    <dbReference type="NCBI Taxonomy" id="73780"/>
    <lineage>
        <taxon>Bacteria</taxon>
        <taxon>Pseudomonadati</taxon>
        <taxon>Pseudomonadota</taxon>
        <taxon>Gammaproteobacteria</taxon>
        <taxon>Methylococcales</taxon>
        <taxon>Methylococcaceae</taxon>
        <taxon>Methylocaldum</taxon>
    </lineage>
</organism>
<dbReference type="Gene3D" id="3.40.50.12780">
    <property type="entry name" value="N-terminal domain of ligase-like"/>
    <property type="match status" value="1"/>
</dbReference>
<sequence>MPKLLQDYASRQAELRPNAVAVTLGRSSLTYGELETTSSQLAWRLREAGCRRGDRICLLIPKSPAAIVAMLGVIKADAAYIPVDLASPPARLAPMIRISEPWGALVSADTVMLLDDILKEIGEHSLKIGSIERCRLEGRLFASCFDMSEVDTYPSDPPEYENTADDIAHILFTSGSTGVPKGVPITHRNVIAFVEWARNYFRLEPGDRISGHTALHFDLSTFDVYGTLSAGAELHMVPPQLNLLPHGLAEFIRSNGLTQWFSVPSVLNFMAKHDVVMQNDFPTLKRMLWCGEVLPTPTLIHFMQRLPHVRFTNLYGPTEATIASSYYTVPECPRDALTPIPIGTACAGEELLVLDAHLNEVPPGEIGDLYIRGAGLSPGYWKDPEKTAAAFLPYPGASNPKDRIYKTGDLARRGEDGLIYFVGRADTQIKSRGYRIDLGEVEAAFHSLECLEECAVVALPTDGFEGNTICCAYVPRQGQSVSPPYLRRQASRLLPSYALPTRWLAMERLPKNANGKIDRPLLRNLFRHDTSAET</sequence>
<feature type="domain" description="AMP-dependent synthetase/ligase" evidence="1">
    <location>
        <begin position="11"/>
        <end position="381"/>
    </location>
</feature>
<keyword evidence="4" id="KW-1185">Reference proteome</keyword>
<proteinExistence type="predicted"/>
<dbReference type="InterPro" id="IPR010071">
    <property type="entry name" value="AA_adenyl_dom"/>
</dbReference>
<gene>
    <name evidence="3" type="ORF">MSZNOR_0206</name>
</gene>
<dbReference type="PANTHER" id="PTHR45527">
    <property type="entry name" value="NONRIBOSOMAL PEPTIDE SYNTHETASE"/>
    <property type="match status" value="1"/>
</dbReference>
<feature type="domain" description="AMP-binding enzyme C-terminal" evidence="2">
    <location>
        <begin position="440"/>
        <end position="516"/>
    </location>
</feature>
<dbReference type="NCBIfam" id="TIGR01733">
    <property type="entry name" value="AA-adenyl-dom"/>
    <property type="match status" value="1"/>
</dbReference>
<name>A0ABN8WWG3_9GAMM</name>
<dbReference type="Gene3D" id="3.30.300.30">
    <property type="match status" value="1"/>
</dbReference>
<dbReference type="InterPro" id="IPR045851">
    <property type="entry name" value="AMP-bd_C_sf"/>
</dbReference>